<comment type="caution">
    <text evidence="1">The sequence shown here is derived from an EMBL/GenBank/DDBJ whole genome shotgun (WGS) entry which is preliminary data.</text>
</comment>
<organism evidence="1 2">
    <name type="scientific">Pleurodeles waltl</name>
    <name type="common">Iberian ribbed newt</name>
    <dbReference type="NCBI Taxonomy" id="8319"/>
    <lineage>
        <taxon>Eukaryota</taxon>
        <taxon>Metazoa</taxon>
        <taxon>Chordata</taxon>
        <taxon>Craniata</taxon>
        <taxon>Vertebrata</taxon>
        <taxon>Euteleostomi</taxon>
        <taxon>Amphibia</taxon>
        <taxon>Batrachia</taxon>
        <taxon>Caudata</taxon>
        <taxon>Salamandroidea</taxon>
        <taxon>Salamandridae</taxon>
        <taxon>Pleurodelinae</taxon>
        <taxon>Pleurodeles</taxon>
    </lineage>
</organism>
<gene>
    <name evidence="1" type="ORF">NDU88_005445</name>
</gene>
<protein>
    <submittedName>
        <fullName evidence="1">Uncharacterized protein</fullName>
    </submittedName>
</protein>
<name>A0AAV7TBE7_PLEWA</name>
<dbReference type="EMBL" id="JANPWB010000007">
    <property type="protein sequence ID" value="KAJ1173616.1"/>
    <property type="molecule type" value="Genomic_DNA"/>
</dbReference>
<dbReference type="Proteomes" id="UP001066276">
    <property type="component" value="Chromosome 4_1"/>
</dbReference>
<reference evidence="1" key="1">
    <citation type="journal article" date="2022" name="bioRxiv">
        <title>Sequencing and chromosome-scale assembly of the giantPleurodeles waltlgenome.</title>
        <authorList>
            <person name="Brown T."/>
            <person name="Elewa A."/>
            <person name="Iarovenko S."/>
            <person name="Subramanian E."/>
            <person name="Araus A.J."/>
            <person name="Petzold A."/>
            <person name="Susuki M."/>
            <person name="Suzuki K.-i.T."/>
            <person name="Hayashi T."/>
            <person name="Toyoda A."/>
            <person name="Oliveira C."/>
            <person name="Osipova E."/>
            <person name="Leigh N.D."/>
            <person name="Simon A."/>
            <person name="Yun M.H."/>
        </authorList>
    </citation>
    <scope>NUCLEOTIDE SEQUENCE</scope>
    <source>
        <strain evidence="1">20211129_DDA</strain>
        <tissue evidence="1">Liver</tissue>
    </source>
</reference>
<evidence type="ECO:0000313" key="1">
    <source>
        <dbReference type="EMBL" id="KAJ1173616.1"/>
    </source>
</evidence>
<sequence length="130" mass="14486">MPKLVAGQYVRVRNHGFIEKGAARWSSPIKVVKVLDGAVKLEDGKIRNLLHVSLCEGVNMRENDDEIKGYLVGSDSELQLIVGPDINFDIYADSGHNANKCVSTTDDTPLRRSQREKRLPGHLQECVMGR</sequence>
<accession>A0AAV7TBE7</accession>
<evidence type="ECO:0000313" key="2">
    <source>
        <dbReference type="Proteomes" id="UP001066276"/>
    </source>
</evidence>
<keyword evidence="2" id="KW-1185">Reference proteome</keyword>
<proteinExistence type="predicted"/>
<dbReference type="AlphaFoldDB" id="A0AAV7TBE7"/>